<accession>A0AAN6T3V2</accession>
<dbReference type="PROSITE" id="PS00108">
    <property type="entry name" value="PROTEIN_KINASE_ST"/>
    <property type="match status" value="1"/>
</dbReference>
<dbReference type="EMBL" id="MU863629">
    <property type="protein sequence ID" value="KAK4103124.1"/>
    <property type="molecule type" value="Genomic_DNA"/>
</dbReference>
<dbReference type="SMART" id="SM00220">
    <property type="entry name" value="S_TKc"/>
    <property type="match status" value="1"/>
</dbReference>
<sequence length="356" mass="40220">MSIPDLIVDSKLEAVVHPDWVRHTYARRGQSGKDWKIDVSETWVRKSRLGSGGFGTVWLEECQQPALESSPHVRAVKEIRKDPRQKVDYSRELLVIAKFSLPMYVPCFVQSYGWFETTESIYIAMEYMPHGDLKKHLARPLPEDEARTIGMQVLEGLRYMHENGFVHRDLKPQNILVVSPGPDWLVQISDFGISQRLAEEATVTMGQGTMGFMAPEVLGFVKRGSSPFAADIWSLGALLFFVLTNTIFLKDPHRVGEFAQGIEAAADLDNEKLGSIGVSREALNAYAAFSGLPPTIGRPRTMPQGIAGLRYLVRLRTKSPPLSEKGGKVPQSKTRPWRPQRRFRWTHQRHGVRQCQ</sequence>
<keyword evidence="7" id="KW-0808">Transferase</keyword>
<protein>
    <recommendedName>
        <fullName evidence="4">Autophagy-related protein 1</fullName>
    </recommendedName>
</protein>
<dbReference type="Proteomes" id="UP001305647">
    <property type="component" value="Unassembled WGS sequence"/>
</dbReference>
<dbReference type="InterPro" id="IPR045269">
    <property type="entry name" value="Atg1-like"/>
</dbReference>
<evidence type="ECO:0000313" key="7">
    <source>
        <dbReference type="EMBL" id="KAK4103124.1"/>
    </source>
</evidence>
<dbReference type="InterPro" id="IPR011009">
    <property type="entry name" value="Kinase-like_dom_sf"/>
</dbReference>
<comment type="caution">
    <text evidence="7">The sequence shown here is derived from an EMBL/GenBank/DDBJ whole genome shotgun (WGS) entry which is preliminary data.</text>
</comment>
<dbReference type="SUPFAM" id="SSF56112">
    <property type="entry name" value="Protein kinase-like (PK-like)"/>
    <property type="match status" value="1"/>
</dbReference>
<dbReference type="GO" id="GO:0034045">
    <property type="term" value="C:phagophore assembly site membrane"/>
    <property type="evidence" value="ECO:0007669"/>
    <property type="project" value="UniProtKB-SubCell"/>
</dbReference>
<dbReference type="GO" id="GO:0005524">
    <property type="term" value="F:ATP binding"/>
    <property type="evidence" value="ECO:0007669"/>
    <property type="project" value="InterPro"/>
</dbReference>
<keyword evidence="7" id="KW-0418">Kinase</keyword>
<feature type="domain" description="Protein kinase" evidence="6">
    <location>
        <begin position="43"/>
        <end position="356"/>
    </location>
</feature>
<evidence type="ECO:0000256" key="4">
    <source>
        <dbReference type="ARBA" id="ARBA00030237"/>
    </source>
</evidence>
<name>A0AAN6T3V2_9PEZI</name>
<evidence type="ECO:0000259" key="6">
    <source>
        <dbReference type="PROSITE" id="PS50011"/>
    </source>
</evidence>
<feature type="compositionally biased region" description="Basic residues" evidence="5">
    <location>
        <begin position="335"/>
        <end position="356"/>
    </location>
</feature>
<keyword evidence="3" id="KW-0072">Autophagy</keyword>
<dbReference type="PANTHER" id="PTHR24348">
    <property type="entry name" value="SERINE/THREONINE-PROTEIN KINASE UNC-51-RELATED"/>
    <property type="match status" value="1"/>
</dbReference>
<feature type="region of interest" description="Disordered" evidence="5">
    <location>
        <begin position="319"/>
        <end position="356"/>
    </location>
</feature>
<reference evidence="7" key="2">
    <citation type="submission" date="2023-05" db="EMBL/GenBank/DDBJ databases">
        <authorList>
            <consortium name="Lawrence Berkeley National Laboratory"/>
            <person name="Steindorff A."/>
            <person name="Hensen N."/>
            <person name="Bonometti L."/>
            <person name="Westerberg I."/>
            <person name="Brannstrom I.O."/>
            <person name="Guillou S."/>
            <person name="Cros-Aarteil S."/>
            <person name="Calhoun S."/>
            <person name="Haridas S."/>
            <person name="Kuo A."/>
            <person name="Mondo S."/>
            <person name="Pangilinan J."/>
            <person name="Riley R."/>
            <person name="Labutti K."/>
            <person name="Andreopoulos B."/>
            <person name="Lipzen A."/>
            <person name="Chen C."/>
            <person name="Yanf M."/>
            <person name="Daum C."/>
            <person name="Ng V."/>
            <person name="Clum A."/>
            <person name="Ohm R."/>
            <person name="Martin F."/>
            <person name="Silar P."/>
            <person name="Natvig D."/>
            <person name="Lalanne C."/>
            <person name="Gautier V."/>
            <person name="Ament-Velasquez S.L."/>
            <person name="Kruys A."/>
            <person name="Hutchinson M.I."/>
            <person name="Powell A.J."/>
            <person name="Barry K."/>
            <person name="Miller A.N."/>
            <person name="Grigoriev I.V."/>
            <person name="Debuchy R."/>
            <person name="Gladieux P."/>
            <person name="Thoren M.H."/>
            <person name="Johannesson H."/>
        </authorList>
    </citation>
    <scope>NUCLEOTIDE SEQUENCE</scope>
    <source>
        <strain evidence="7">CBS 757.83</strain>
    </source>
</reference>
<dbReference type="Gene3D" id="1.10.510.10">
    <property type="entry name" value="Transferase(Phosphotransferase) domain 1"/>
    <property type="match status" value="1"/>
</dbReference>
<gene>
    <name evidence="7" type="ORF">N658DRAFT_422283</name>
</gene>
<dbReference type="PROSITE" id="PS50011">
    <property type="entry name" value="PROTEIN_KINASE_DOM"/>
    <property type="match status" value="1"/>
</dbReference>
<dbReference type="InterPro" id="IPR000719">
    <property type="entry name" value="Prot_kinase_dom"/>
</dbReference>
<dbReference type="CDD" id="cd00180">
    <property type="entry name" value="PKc"/>
    <property type="match status" value="1"/>
</dbReference>
<evidence type="ECO:0000256" key="2">
    <source>
        <dbReference type="ARBA" id="ARBA00022448"/>
    </source>
</evidence>
<dbReference type="GO" id="GO:0006914">
    <property type="term" value="P:autophagy"/>
    <property type="evidence" value="ECO:0007669"/>
    <property type="project" value="UniProtKB-KW"/>
</dbReference>
<comment type="subcellular location">
    <subcellularLocation>
        <location evidence="1">Preautophagosomal structure membrane</location>
        <topology evidence="1">Peripheral membrane protein</topology>
    </subcellularLocation>
</comment>
<proteinExistence type="predicted"/>
<evidence type="ECO:0000256" key="5">
    <source>
        <dbReference type="SAM" id="MobiDB-lite"/>
    </source>
</evidence>
<evidence type="ECO:0000256" key="1">
    <source>
        <dbReference type="ARBA" id="ARBA00004623"/>
    </source>
</evidence>
<dbReference type="GO" id="GO:0010506">
    <property type="term" value="P:regulation of autophagy"/>
    <property type="evidence" value="ECO:0007669"/>
    <property type="project" value="InterPro"/>
</dbReference>
<evidence type="ECO:0000256" key="3">
    <source>
        <dbReference type="ARBA" id="ARBA00023006"/>
    </source>
</evidence>
<dbReference type="Pfam" id="PF00069">
    <property type="entry name" value="Pkinase"/>
    <property type="match status" value="1"/>
</dbReference>
<reference evidence="7" key="1">
    <citation type="journal article" date="2023" name="Mol. Phylogenet. Evol.">
        <title>Genome-scale phylogeny and comparative genomics of the fungal order Sordariales.</title>
        <authorList>
            <person name="Hensen N."/>
            <person name="Bonometti L."/>
            <person name="Westerberg I."/>
            <person name="Brannstrom I.O."/>
            <person name="Guillou S."/>
            <person name="Cros-Aarteil S."/>
            <person name="Calhoun S."/>
            <person name="Haridas S."/>
            <person name="Kuo A."/>
            <person name="Mondo S."/>
            <person name="Pangilinan J."/>
            <person name="Riley R."/>
            <person name="LaButti K."/>
            <person name="Andreopoulos B."/>
            <person name="Lipzen A."/>
            <person name="Chen C."/>
            <person name="Yan M."/>
            <person name="Daum C."/>
            <person name="Ng V."/>
            <person name="Clum A."/>
            <person name="Steindorff A."/>
            <person name="Ohm R.A."/>
            <person name="Martin F."/>
            <person name="Silar P."/>
            <person name="Natvig D.O."/>
            <person name="Lalanne C."/>
            <person name="Gautier V."/>
            <person name="Ament-Velasquez S.L."/>
            <person name="Kruys A."/>
            <person name="Hutchinson M.I."/>
            <person name="Powell A.J."/>
            <person name="Barry K."/>
            <person name="Miller A.N."/>
            <person name="Grigoriev I.V."/>
            <person name="Debuchy R."/>
            <person name="Gladieux P."/>
            <person name="Hiltunen Thoren M."/>
            <person name="Johannesson H."/>
        </authorList>
    </citation>
    <scope>NUCLEOTIDE SEQUENCE</scope>
    <source>
        <strain evidence="7">CBS 757.83</strain>
    </source>
</reference>
<keyword evidence="2" id="KW-0813">Transport</keyword>
<evidence type="ECO:0000313" key="8">
    <source>
        <dbReference type="Proteomes" id="UP001305647"/>
    </source>
</evidence>
<dbReference type="AlphaFoldDB" id="A0AAN6T3V2"/>
<dbReference type="InterPro" id="IPR008271">
    <property type="entry name" value="Ser/Thr_kinase_AS"/>
</dbReference>
<organism evidence="7 8">
    <name type="scientific">Parathielavia hyrcaniae</name>
    <dbReference type="NCBI Taxonomy" id="113614"/>
    <lineage>
        <taxon>Eukaryota</taxon>
        <taxon>Fungi</taxon>
        <taxon>Dikarya</taxon>
        <taxon>Ascomycota</taxon>
        <taxon>Pezizomycotina</taxon>
        <taxon>Sordariomycetes</taxon>
        <taxon>Sordariomycetidae</taxon>
        <taxon>Sordariales</taxon>
        <taxon>Chaetomiaceae</taxon>
        <taxon>Parathielavia</taxon>
    </lineage>
</organism>
<dbReference type="GO" id="GO:0004674">
    <property type="term" value="F:protein serine/threonine kinase activity"/>
    <property type="evidence" value="ECO:0007669"/>
    <property type="project" value="InterPro"/>
</dbReference>
<keyword evidence="8" id="KW-1185">Reference proteome</keyword>